<accession>A0A846HJ32</accession>
<proteinExistence type="predicted"/>
<evidence type="ECO:0000313" key="2">
    <source>
        <dbReference type="EMBL" id="NEU77043.1"/>
    </source>
</evidence>
<protein>
    <submittedName>
        <fullName evidence="2">Uncharacterized protein</fullName>
    </submittedName>
</protein>
<name>A0A846HJ32_9CYAN</name>
<organism evidence="2 3">
    <name type="scientific">Hassallia byssoidea VB512170</name>
    <dbReference type="NCBI Taxonomy" id="1304833"/>
    <lineage>
        <taxon>Bacteria</taxon>
        <taxon>Bacillati</taxon>
        <taxon>Cyanobacteriota</taxon>
        <taxon>Cyanophyceae</taxon>
        <taxon>Nostocales</taxon>
        <taxon>Tolypothrichaceae</taxon>
        <taxon>Hassallia</taxon>
    </lineage>
</organism>
<dbReference type="RefSeq" id="WP_052325873.1">
    <property type="nucleotide sequence ID" value="NZ_JTCM02000149.1"/>
</dbReference>
<dbReference type="Proteomes" id="UP000031549">
    <property type="component" value="Unassembled WGS sequence"/>
</dbReference>
<dbReference type="AlphaFoldDB" id="A0A846HJ32"/>
<keyword evidence="1" id="KW-0175">Coiled coil</keyword>
<keyword evidence="3" id="KW-1185">Reference proteome</keyword>
<reference evidence="2 3" key="1">
    <citation type="journal article" date="2015" name="Genome Announc.">
        <title>Draft Genome Sequence of Cyanobacterium Hassallia byssoidea Strain VB512170, Isolated from Monuments in India.</title>
        <authorList>
            <person name="Singh D."/>
            <person name="Chandrababunaidu M.M."/>
            <person name="Panda A."/>
            <person name="Sen D."/>
            <person name="Bhattacharyya S."/>
            <person name="Adhikary S.P."/>
            <person name="Tripathy S."/>
        </authorList>
    </citation>
    <scope>NUCLEOTIDE SEQUENCE [LARGE SCALE GENOMIC DNA]</scope>
    <source>
        <strain evidence="2 3">VB512170</strain>
    </source>
</reference>
<comment type="caution">
    <text evidence="2">The sequence shown here is derived from an EMBL/GenBank/DDBJ whole genome shotgun (WGS) entry which is preliminary data.</text>
</comment>
<dbReference type="EMBL" id="JTCM02000149">
    <property type="protein sequence ID" value="NEU77043.1"/>
    <property type="molecule type" value="Genomic_DNA"/>
</dbReference>
<feature type="coiled-coil region" evidence="1">
    <location>
        <begin position="20"/>
        <end position="53"/>
    </location>
</feature>
<evidence type="ECO:0000256" key="1">
    <source>
        <dbReference type="SAM" id="Coils"/>
    </source>
</evidence>
<sequence>MTDQPQDTSTRLDRIEAILLENANQQRANTQAIAQLTERLDQLTERVDQGFERMQQELESNISDLVGIIGDGIEGVEDMLRRALRQGGNGNTPPSN</sequence>
<evidence type="ECO:0000313" key="3">
    <source>
        <dbReference type="Proteomes" id="UP000031549"/>
    </source>
</evidence>
<gene>
    <name evidence="2" type="ORF">PI95_032235</name>
</gene>